<dbReference type="AlphaFoldDB" id="A0A378JVX0"/>
<dbReference type="EMBL" id="UGOD01000001">
    <property type="protein sequence ID" value="STX52352.1"/>
    <property type="molecule type" value="Genomic_DNA"/>
</dbReference>
<evidence type="ECO:0000313" key="2">
    <source>
        <dbReference type="EMBL" id="STX52352.1"/>
    </source>
</evidence>
<keyword evidence="3" id="KW-1185">Reference proteome</keyword>
<sequence>MKFFFIKSTYKRVEELYWLGKAEANEQICLSKDKVIGEFIILGFYRLMGIPTPKTYLGENEQGYVLISKLMKNWTSLRLKENFEETPCLPSSLTGLAEFELASAVLSDIDASGWIFDNIGKKDKDKKFLLTKLDGGTHVLNQNKVNFYKEFFRISDQIDQFPEGISTLSDDDNLNHTYLKIFLVENITKYNQHYKHLFDSITKDQRIQALNKLQNISRNDLELLLGKIPEDWMAQDRKKEILDYLENRINAFKNKFKKYISEESKLEKTANQSSNYFFQKLLSQKSVVKSNWQQKYTLDPNYADEKDWSQSGAGHKRYTKSYS</sequence>
<evidence type="ECO:0000313" key="3">
    <source>
        <dbReference type="Proteomes" id="UP000254794"/>
    </source>
</evidence>
<dbReference type="OrthoDB" id="9954717at2"/>
<gene>
    <name evidence="2" type="ORF">NCTC13316_02465</name>
</gene>
<dbReference type="RefSeq" id="WP_115331915.1">
    <property type="nucleotide sequence ID" value="NZ_CAAAHP010000006.1"/>
</dbReference>
<feature type="compositionally biased region" description="Basic residues" evidence="1">
    <location>
        <begin position="314"/>
        <end position="323"/>
    </location>
</feature>
<organism evidence="2 3">
    <name type="scientific">Legionella busanensis</name>
    <dbReference type="NCBI Taxonomy" id="190655"/>
    <lineage>
        <taxon>Bacteria</taxon>
        <taxon>Pseudomonadati</taxon>
        <taxon>Pseudomonadota</taxon>
        <taxon>Gammaproteobacteria</taxon>
        <taxon>Legionellales</taxon>
        <taxon>Legionellaceae</taxon>
        <taxon>Legionella</taxon>
    </lineage>
</organism>
<accession>A0A378JVX0</accession>
<dbReference type="Proteomes" id="UP000254794">
    <property type="component" value="Unassembled WGS sequence"/>
</dbReference>
<feature type="region of interest" description="Disordered" evidence="1">
    <location>
        <begin position="302"/>
        <end position="323"/>
    </location>
</feature>
<reference evidence="2 3" key="1">
    <citation type="submission" date="2018-06" db="EMBL/GenBank/DDBJ databases">
        <authorList>
            <consortium name="Pathogen Informatics"/>
            <person name="Doyle S."/>
        </authorList>
    </citation>
    <scope>NUCLEOTIDE SEQUENCE [LARGE SCALE GENOMIC DNA]</scope>
    <source>
        <strain evidence="2 3">NCTC13316</strain>
    </source>
</reference>
<evidence type="ECO:0000256" key="1">
    <source>
        <dbReference type="SAM" id="MobiDB-lite"/>
    </source>
</evidence>
<name>A0A378JVX0_9GAMM</name>
<proteinExistence type="predicted"/>
<protein>
    <submittedName>
        <fullName evidence="2">Uncharacterized protein</fullName>
    </submittedName>
</protein>